<dbReference type="KEGG" id="nia:A8C56_10385"/>
<feature type="domain" description="PPIase cyclophilin-type" evidence="6">
    <location>
        <begin position="28"/>
        <end position="227"/>
    </location>
</feature>
<evidence type="ECO:0000256" key="4">
    <source>
        <dbReference type="ARBA" id="ARBA00023235"/>
    </source>
</evidence>
<sequence length="233" mass="25947">MRKSLFILVAVVLLLAGCATGKITEADYKKDVLLQTNYGNMVLRLSDLTPQHRDNFIRLVRSKYYNGILFHRVIKNFMIQSGDPDSRHAHGGQPLGEGGPKYTIPAELNARLFHQKGALGAAREGDDVNPQKASSGSQFYIVQGRVWTSGGLDTLEEKRLKGAKLPEDHRKVYITRGGTPHLDGNYTVFGQLISGYEVLDKIASAPTSKGKDKDRPVYDIRIIKAKMIKRSEH</sequence>
<feature type="signal peptide" evidence="5">
    <location>
        <begin position="1"/>
        <end position="21"/>
    </location>
</feature>
<evidence type="ECO:0000256" key="5">
    <source>
        <dbReference type="RuleBase" id="RU363019"/>
    </source>
</evidence>
<evidence type="ECO:0000259" key="6">
    <source>
        <dbReference type="PROSITE" id="PS50072"/>
    </source>
</evidence>
<comment type="similarity">
    <text evidence="2 5">Belongs to the cyclophilin-type PPIase family.</text>
</comment>
<evidence type="ECO:0000313" key="7">
    <source>
        <dbReference type="EMBL" id="ANH83841.1"/>
    </source>
</evidence>
<evidence type="ECO:0000256" key="2">
    <source>
        <dbReference type="ARBA" id="ARBA00007365"/>
    </source>
</evidence>
<dbReference type="InterPro" id="IPR044666">
    <property type="entry name" value="Cyclophilin_A-like"/>
</dbReference>
<proteinExistence type="inferred from homology"/>
<dbReference type="Proteomes" id="UP000077667">
    <property type="component" value="Chromosome"/>
</dbReference>
<keyword evidence="4 5" id="KW-0413">Isomerase</keyword>
<comment type="catalytic activity">
    <reaction evidence="5">
        <text>[protein]-peptidylproline (omega=180) = [protein]-peptidylproline (omega=0)</text>
        <dbReference type="Rhea" id="RHEA:16237"/>
        <dbReference type="Rhea" id="RHEA-COMP:10747"/>
        <dbReference type="Rhea" id="RHEA-COMP:10748"/>
        <dbReference type="ChEBI" id="CHEBI:83833"/>
        <dbReference type="ChEBI" id="CHEBI:83834"/>
        <dbReference type="EC" id="5.2.1.8"/>
    </reaction>
</comment>
<dbReference type="SUPFAM" id="SSF50891">
    <property type="entry name" value="Cyclophilin-like"/>
    <property type="match status" value="1"/>
</dbReference>
<dbReference type="InterPro" id="IPR029000">
    <property type="entry name" value="Cyclophilin-like_dom_sf"/>
</dbReference>
<dbReference type="InterPro" id="IPR002130">
    <property type="entry name" value="Cyclophilin-type_PPIase_dom"/>
</dbReference>
<dbReference type="PANTHER" id="PTHR45625:SF4">
    <property type="entry name" value="PEPTIDYLPROLYL ISOMERASE DOMAIN AND WD REPEAT-CONTAINING PROTEIN 1"/>
    <property type="match status" value="1"/>
</dbReference>
<dbReference type="EMBL" id="CP015772">
    <property type="protein sequence ID" value="ANH83841.1"/>
    <property type="molecule type" value="Genomic_DNA"/>
</dbReference>
<evidence type="ECO:0000256" key="3">
    <source>
        <dbReference type="ARBA" id="ARBA00023110"/>
    </source>
</evidence>
<dbReference type="PROSITE" id="PS51257">
    <property type="entry name" value="PROKAR_LIPOPROTEIN"/>
    <property type="match status" value="1"/>
</dbReference>
<dbReference type="RefSeq" id="WP_067761863.1">
    <property type="nucleotide sequence ID" value="NZ_CP015772.1"/>
</dbReference>
<gene>
    <name evidence="7" type="ORF">A8C56_10385</name>
</gene>
<dbReference type="Gene3D" id="2.40.100.10">
    <property type="entry name" value="Cyclophilin-like"/>
    <property type="match status" value="1"/>
</dbReference>
<dbReference type="InterPro" id="IPR024936">
    <property type="entry name" value="Cyclophilin-type_PPIase"/>
</dbReference>
<name>A0A1A9IAY6_9BACT</name>
<dbReference type="OrthoDB" id="9807797at2"/>
<evidence type="ECO:0000256" key="1">
    <source>
        <dbReference type="ARBA" id="ARBA00002388"/>
    </source>
</evidence>
<accession>A0A1A9IAY6</accession>
<evidence type="ECO:0000313" key="8">
    <source>
        <dbReference type="Proteomes" id="UP000077667"/>
    </source>
</evidence>
<dbReference type="CDD" id="cd00317">
    <property type="entry name" value="cyclophilin"/>
    <property type="match status" value="1"/>
</dbReference>
<dbReference type="EC" id="5.2.1.8" evidence="5"/>
<dbReference type="Pfam" id="PF00160">
    <property type="entry name" value="Pro_isomerase"/>
    <property type="match status" value="1"/>
</dbReference>
<keyword evidence="5" id="KW-0732">Signal</keyword>
<keyword evidence="3 5" id="KW-0697">Rotamase</keyword>
<dbReference type="STRING" id="1176587.A8C56_10385"/>
<keyword evidence="8" id="KW-1185">Reference proteome</keyword>
<feature type="chain" id="PRO_5008445739" description="Peptidyl-prolyl cis-trans isomerase" evidence="5">
    <location>
        <begin position="22"/>
        <end position="233"/>
    </location>
</feature>
<reference evidence="7 8" key="1">
    <citation type="submission" date="2016-05" db="EMBL/GenBank/DDBJ databases">
        <title>Niabella ginsenosidivorans BS26 whole genome sequencing.</title>
        <authorList>
            <person name="Im W.T."/>
            <person name="Siddiqi M.Z."/>
        </authorList>
    </citation>
    <scope>NUCLEOTIDE SEQUENCE [LARGE SCALE GENOMIC DNA]</scope>
    <source>
        <strain evidence="7 8">BS26</strain>
    </source>
</reference>
<dbReference type="PANTHER" id="PTHR45625">
    <property type="entry name" value="PEPTIDYL-PROLYL CIS-TRANS ISOMERASE-RELATED"/>
    <property type="match status" value="1"/>
</dbReference>
<dbReference type="AlphaFoldDB" id="A0A1A9IAY6"/>
<protein>
    <recommendedName>
        <fullName evidence="5">Peptidyl-prolyl cis-trans isomerase</fullName>
        <shortName evidence="5">PPIase</shortName>
        <ecNumber evidence="5">5.2.1.8</ecNumber>
    </recommendedName>
</protein>
<organism evidence="7 8">
    <name type="scientific">Niabella ginsenosidivorans</name>
    <dbReference type="NCBI Taxonomy" id="1176587"/>
    <lineage>
        <taxon>Bacteria</taxon>
        <taxon>Pseudomonadati</taxon>
        <taxon>Bacteroidota</taxon>
        <taxon>Chitinophagia</taxon>
        <taxon>Chitinophagales</taxon>
        <taxon>Chitinophagaceae</taxon>
        <taxon>Niabella</taxon>
    </lineage>
</organism>
<dbReference type="GO" id="GO:0003755">
    <property type="term" value="F:peptidyl-prolyl cis-trans isomerase activity"/>
    <property type="evidence" value="ECO:0007669"/>
    <property type="project" value="UniProtKB-UniRule"/>
</dbReference>
<dbReference type="PIRSF" id="PIRSF001467">
    <property type="entry name" value="Peptidylpro_ismrse"/>
    <property type="match status" value="1"/>
</dbReference>
<comment type="function">
    <text evidence="1 5">PPIases accelerate the folding of proteins. It catalyzes the cis-trans isomerization of proline imidic peptide bonds in oligopeptides.</text>
</comment>
<dbReference type="PRINTS" id="PR00153">
    <property type="entry name" value="CSAPPISMRASE"/>
</dbReference>
<dbReference type="PROSITE" id="PS50072">
    <property type="entry name" value="CSA_PPIASE_2"/>
    <property type="match status" value="1"/>
</dbReference>